<dbReference type="EMBL" id="MU150264">
    <property type="protein sequence ID" value="KAF9463236.1"/>
    <property type="molecule type" value="Genomic_DNA"/>
</dbReference>
<dbReference type="AlphaFoldDB" id="A0A9P6CEQ6"/>
<keyword evidence="2" id="KW-1133">Transmembrane helix</keyword>
<organism evidence="3 4">
    <name type="scientific">Collybia nuda</name>
    <dbReference type="NCBI Taxonomy" id="64659"/>
    <lineage>
        <taxon>Eukaryota</taxon>
        <taxon>Fungi</taxon>
        <taxon>Dikarya</taxon>
        <taxon>Basidiomycota</taxon>
        <taxon>Agaricomycotina</taxon>
        <taxon>Agaricomycetes</taxon>
        <taxon>Agaricomycetidae</taxon>
        <taxon>Agaricales</taxon>
        <taxon>Tricholomatineae</taxon>
        <taxon>Clitocybaceae</taxon>
        <taxon>Collybia</taxon>
    </lineage>
</organism>
<comment type="caution">
    <text evidence="3">The sequence shown here is derived from an EMBL/GenBank/DDBJ whole genome shotgun (WGS) entry which is preliminary data.</text>
</comment>
<reference evidence="3" key="1">
    <citation type="submission" date="2020-11" db="EMBL/GenBank/DDBJ databases">
        <authorList>
            <consortium name="DOE Joint Genome Institute"/>
            <person name="Ahrendt S."/>
            <person name="Riley R."/>
            <person name="Andreopoulos W."/>
            <person name="Labutti K."/>
            <person name="Pangilinan J."/>
            <person name="Ruiz-Duenas F.J."/>
            <person name="Barrasa J.M."/>
            <person name="Sanchez-Garcia M."/>
            <person name="Camarero S."/>
            <person name="Miyauchi S."/>
            <person name="Serrano A."/>
            <person name="Linde D."/>
            <person name="Babiker R."/>
            <person name="Drula E."/>
            <person name="Ayuso-Fernandez I."/>
            <person name="Pacheco R."/>
            <person name="Padilla G."/>
            <person name="Ferreira P."/>
            <person name="Barriuso J."/>
            <person name="Kellner H."/>
            <person name="Castanera R."/>
            <person name="Alfaro M."/>
            <person name="Ramirez L."/>
            <person name="Pisabarro A.G."/>
            <person name="Kuo A."/>
            <person name="Tritt A."/>
            <person name="Lipzen A."/>
            <person name="He G."/>
            <person name="Yan M."/>
            <person name="Ng V."/>
            <person name="Cullen D."/>
            <person name="Martin F."/>
            <person name="Rosso M.-N."/>
            <person name="Henrissat B."/>
            <person name="Hibbett D."/>
            <person name="Martinez A.T."/>
            <person name="Grigoriev I.V."/>
        </authorList>
    </citation>
    <scope>NUCLEOTIDE SEQUENCE</scope>
    <source>
        <strain evidence="3">CBS 247.69</strain>
    </source>
</reference>
<feature type="transmembrane region" description="Helical" evidence="2">
    <location>
        <begin position="88"/>
        <end position="108"/>
    </location>
</feature>
<keyword evidence="2" id="KW-0812">Transmembrane</keyword>
<name>A0A9P6CEQ6_9AGAR</name>
<evidence type="ECO:0000313" key="4">
    <source>
        <dbReference type="Proteomes" id="UP000807353"/>
    </source>
</evidence>
<protein>
    <submittedName>
        <fullName evidence="3">Uncharacterized protein</fullName>
    </submittedName>
</protein>
<evidence type="ECO:0000256" key="2">
    <source>
        <dbReference type="SAM" id="Phobius"/>
    </source>
</evidence>
<feature type="compositionally biased region" description="Polar residues" evidence="1">
    <location>
        <begin position="508"/>
        <end position="524"/>
    </location>
</feature>
<dbReference type="OrthoDB" id="3219582at2759"/>
<feature type="transmembrane region" description="Helical" evidence="2">
    <location>
        <begin position="20"/>
        <end position="45"/>
    </location>
</feature>
<feature type="compositionally biased region" description="Polar residues" evidence="1">
    <location>
        <begin position="447"/>
        <end position="459"/>
    </location>
</feature>
<feature type="transmembrane region" description="Helical" evidence="2">
    <location>
        <begin position="173"/>
        <end position="198"/>
    </location>
</feature>
<dbReference type="Proteomes" id="UP000807353">
    <property type="component" value="Unassembled WGS sequence"/>
</dbReference>
<keyword evidence="2" id="KW-0472">Membrane</keyword>
<gene>
    <name evidence="3" type="ORF">BDZ94DRAFT_633486</name>
</gene>
<evidence type="ECO:0000256" key="1">
    <source>
        <dbReference type="SAM" id="MobiDB-lite"/>
    </source>
</evidence>
<accession>A0A9P6CEQ6</accession>
<evidence type="ECO:0000313" key="3">
    <source>
        <dbReference type="EMBL" id="KAF9463236.1"/>
    </source>
</evidence>
<sequence length="795" mass="87650">MGSLCLSSASILRCESFTRIQVILLVIPTALEVIFSTSLVFTNWGTGRRHLWLTAEGWIYFGLAVVEMLSHILPAARDSAEIYKVLDTVLAAASFLPILLYMIFLFLLSQAELIDILPTRFQTIAKLMILIFIPAIVALNEVASFIGLSYRLIPVGPSILLAVGFRTSKDQILWTFFTSLTLALLTAYQAINFSLTFYRLTKVFIDQRQIESGSSEEIHLFKGIGWISGGYKLGVIETAVGFAGGGFGGAFTRRILRFLARAFLCIGLVKGVDSIEDFQQVRSELGGNRKEIRRSRLREFISNPRLSTFHQLTPTATAFHAKSRAPHGLSQISSARATDGLPGMKQFATIKDFTRLGDGSEKPRERVTVHFDNGAPTLHMRFSALNFPSPIFNVRSRPQSEWVPISRPVSYGRMAYQDVPPSAPSILSSLALSDSGPHLANLPLPHNTPSQQPRTQSAYSIPESYTSLTDVRELASQFPGPPSHTLETVKQSPAPNTQGDFWDPPSPVTTQEDVGSNLSHGSSMSKRKPVPTMSPIYSLANPFGSNEELPTVVPLSIPLGQPIRTLRRPSAQFNYDVSLPTSATTTPMTIMSGYAQTLTGQSVLTPDTEDGFIDLGTALHGAKSREVMRRSSGVTKQADWIDYDAIRPIDKLPSIVIDEGHKGRVRTASDATSYRESNLRQSEGLDGLAIPWLKPPNVEEEERRIARSMRKTDLSRIKSVGKAPRRSTPVPVRTRYARGSLHIEPIMIPPKERGMTEAIQGSLDSTYSRSVLRDSEVLGIEDGSLAKARKERGYF</sequence>
<feature type="compositionally biased region" description="Polar residues" evidence="1">
    <location>
        <begin position="485"/>
        <end position="499"/>
    </location>
</feature>
<proteinExistence type="predicted"/>
<feature type="transmembrane region" description="Helical" evidence="2">
    <location>
        <begin position="57"/>
        <end position="76"/>
    </location>
</feature>
<feature type="region of interest" description="Disordered" evidence="1">
    <location>
        <begin position="438"/>
        <end position="459"/>
    </location>
</feature>
<keyword evidence="4" id="KW-1185">Reference proteome</keyword>
<feature type="region of interest" description="Disordered" evidence="1">
    <location>
        <begin position="475"/>
        <end position="529"/>
    </location>
</feature>